<feature type="domain" description="PPM-type phosphatase" evidence="2">
    <location>
        <begin position="85"/>
        <end position="333"/>
    </location>
</feature>
<dbReference type="InterPro" id="IPR001932">
    <property type="entry name" value="PPM-type_phosphatase-like_dom"/>
</dbReference>
<evidence type="ECO:0000313" key="3">
    <source>
        <dbReference type="EMBL" id="CAD9231153.1"/>
    </source>
</evidence>
<dbReference type="CDD" id="cd00143">
    <property type="entry name" value="PP2Cc"/>
    <property type="match status" value="1"/>
</dbReference>
<dbReference type="EMBL" id="HBGH01006014">
    <property type="protein sequence ID" value="CAD9231153.1"/>
    <property type="molecule type" value="Transcribed_RNA"/>
</dbReference>
<evidence type="ECO:0000256" key="1">
    <source>
        <dbReference type="SAM" id="MobiDB-lite"/>
    </source>
</evidence>
<dbReference type="PROSITE" id="PS51746">
    <property type="entry name" value="PPM_2"/>
    <property type="match status" value="1"/>
</dbReference>
<dbReference type="PANTHER" id="PTHR47992">
    <property type="entry name" value="PROTEIN PHOSPHATASE"/>
    <property type="match status" value="1"/>
</dbReference>
<dbReference type="InterPro" id="IPR036457">
    <property type="entry name" value="PPM-type-like_dom_sf"/>
</dbReference>
<dbReference type="Gene3D" id="3.60.40.10">
    <property type="entry name" value="PPM-type phosphatase domain"/>
    <property type="match status" value="1"/>
</dbReference>
<proteinExistence type="predicted"/>
<dbReference type="SMART" id="SM00331">
    <property type="entry name" value="PP2C_SIG"/>
    <property type="match status" value="1"/>
</dbReference>
<organism evidence="3">
    <name type="scientific">Compsopogon caeruleus</name>
    <dbReference type="NCBI Taxonomy" id="31354"/>
    <lineage>
        <taxon>Eukaryota</taxon>
        <taxon>Rhodophyta</taxon>
        <taxon>Compsopogonophyceae</taxon>
        <taxon>Compsopogonales</taxon>
        <taxon>Compsopogonaceae</taxon>
        <taxon>Compsopogon</taxon>
    </lineage>
</organism>
<evidence type="ECO:0000259" key="2">
    <source>
        <dbReference type="PROSITE" id="PS51746"/>
    </source>
</evidence>
<dbReference type="SUPFAM" id="SSF81606">
    <property type="entry name" value="PP2C-like"/>
    <property type="match status" value="1"/>
</dbReference>
<gene>
    <name evidence="3" type="ORF">CCAE0312_LOCUS3209</name>
</gene>
<dbReference type="SMART" id="SM00332">
    <property type="entry name" value="PP2Cc"/>
    <property type="match status" value="1"/>
</dbReference>
<dbReference type="GO" id="GO:0004722">
    <property type="term" value="F:protein serine/threonine phosphatase activity"/>
    <property type="evidence" value="ECO:0007669"/>
    <property type="project" value="InterPro"/>
</dbReference>
<reference evidence="3" key="1">
    <citation type="submission" date="2021-01" db="EMBL/GenBank/DDBJ databases">
        <authorList>
            <person name="Corre E."/>
            <person name="Pelletier E."/>
            <person name="Niang G."/>
            <person name="Scheremetjew M."/>
            <person name="Finn R."/>
            <person name="Kale V."/>
            <person name="Holt S."/>
            <person name="Cochrane G."/>
            <person name="Meng A."/>
            <person name="Brown T."/>
            <person name="Cohen L."/>
        </authorList>
    </citation>
    <scope>NUCLEOTIDE SEQUENCE</scope>
    <source>
        <strain evidence="3">SAG 36.94</strain>
    </source>
</reference>
<dbReference type="Pfam" id="PF00481">
    <property type="entry name" value="PP2C"/>
    <property type="match status" value="1"/>
</dbReference>
<dbReference type="AlphaFoldDB" id="A0A7S1XCS4"/>
<sequence length="351" mass="37725">MGVRSVVVGTGKETADQTTKPELSMSHGRASIAKRRRSPAPLSLQLESSSYSRLSTDDSVDVYDWLEGATGAYMEEKDFVEKAALFASISRRGRQRFCSEDRFFSVEYLGVFGVFDGMAGGRAAQVASQAFPEYFFNWNQAKHEGDGAVSSNIDQALRESFAHVEEYFVQSASSSEDLTSGTTAVVVVLSDSRIGVGSVGDSRAVLCRTSGPVVQLTTVHDTSSRVEVEAVEKAGGLMIHGRVNGVLSVTRAIGKCDLKPALSAIPDVSMYEILPIDRFLVLATDGLWNFVDTDTFSAAMNRSRDPGEAVEALVNLAAEGGSTDDITITVVDLHKFLETGLSGTVKAHRNS</sequence>
<accession>A0A7S1XCS4</accession>
<dbReference type="InterPro" id="IPR015655">
    <property type="entry name" value="PP2C"/>
</dbReference>
<protein>
    <recommendedName>
        <fullName evidence="2">PPM-type phosphatase domain-containing protein</fullName>
    </recommendedName>
</protein>
<feature type="region of interest" description="Disordered" evidence="1">
    <location>
        <begin position="1"/>
        <end position="38"/>
    </location>
</feature>
<name>A0A7S1XCS4_9RHOD</name>